<accession>A0AAD5EIC6</accession>
<proteinExistence type="predicted"/>
<keyword evidence="4" id="KW-0143">Chaperone</keyword>
<evidence type="ECO:0000256" key="5">
    <source>
        <dbReference type="ARBA" id="ARBA00023204"/>
    </source>
</evidence>
<evidence type="ECO:0000256" key="4">
    <source>
        <dbReference type="ARBA" id="ARBA00023186"/>
    </source>
</evidence>
<evidence type="ECO:0000256" key="3">
    <source>
        <dbReference type="ARBA" id="ARBA00022763"/>
    </source>
</evidence>
<evidence type="ECO:0000259" key="10">
    <source>
        <dbReference type="Pfam" id="PF21796"/>
    </source>
</evidence>
<evidence type="ECO:0000256" key="1">
    <source>
        <dbReference type="ARBA" id="ARBA00004123"/>
    </source>
</evidence>
<feature type="compositionally biased region" description="Acidic residues" evidence="7">
    <location>
        <begin position="656"/>
        <end position="669"/>
    </location>
</feature>
<keyword evidence="5" id="KW-0234">DNA repair</keyword>
<dbReference type="InterPro" id="IPR022043">
    <property type="entry name" value="CAF1A_DD"/>
</dbReference>
<feature type="region of interest" description="Disordered" evidence="7">
    <location>
        <begin position="1"/>
        <end position="26"/>
    </location>
</feature>
<feature type="region of interest" description="Disordered" evidence="7">
    <location>
        <begin position="632"/>
        <end position="702"/>
    </location>
</feature>
<evidence type="ECO:0000313" key="11">
    <source>
        <dbReference type="EMBL" id="KAI8584383.1"/>
    </source>
</evidence>
<dbReference type="Pfam" id="PF12253">
    <property type="entry name" value="CAF1A_dimeriz"/>
    <property type="match status" value="1"/>
</dbReference>
<evidence type="ECO:0000313" key="12">
    <source>
        <dbReference type="Proteomes" id="UP001206595"/>
    </source>
</evidence>
<organism evidence="11 12">
    <name type="scientific">Umbelopsis ramanniana AG</name>
    <dbReference type="NCBI Taxonomy" id="1314678"/>
    <lineage>
        <taxon>Eukaryota</taxon>
        <taxon>Fungi</taxon>
        <taxon>Fungi incertae sedis</taxon>
        <taxon>Mucoromycota</taxon>
        <taxon>Mucoromycotina</taxon>
        <taxon>Umbelopsidomycetes</taxon>
        <taxon>Umbelopsidales</taxon>
        <taxon>Umbelopsidaceae</taxon>
        <taxon>Umbelopsis</taxon>
    </lineage>
</organism>
<dbReference type="GO" id="GO:0005634">
    <property type="term" value="C:nucleus"/>
    <property type="evidence" value="ECO:0007669"/>
    <property type="project" value="UniProtKB-SubCell"/>
</dbReference>
<comment type="caution">
    <text evidence="11">The sequence shown here is derived from an EMBL/GenBank/DDBJ whole genome shotgun (WGS) entry which is preliminary data.</text>
</comment>
<dbReference type="Proteomes" id="UP001206595">
    <property type="component" value="Unassembled WGS sequence"/>
</dbReference>
<dbReference type="PANTHER" id="PTHR15272">
    <property type="entry name" value="CHROMATIN ASSEMBLY FACTOR 1 SUBUNIT A CAF-1 SUBUNIT A"/>
    <property type="match status" value="1"/>
</dbReference>
<evidence type="ECO:0000256" key="6">
    <source>
        <dbReference type="ARBA" id="ARBA00023242"/>
    </source>
</evidence>
<reference evidence="11" key="1">
    <citation type="submission" date="2021-06" db="EMBL/GenBank/DDBJ databases">
        <authorList>
            <consortium name="DOE Joint Genome Institute"/>
            <person name="Mondo S.J."/>
            <person name="Amses K.R."/>
            <person name="Simmons D.R."/>
            <person name="Longcore J.E."/>
            <person name="Seto K."/>
            <person name="Alves G.H."/>
            <person name="Bonds A.E."/>
            <person name="Quandt C.A."/>
            <person name="Davis W.J."/>
            <person name="Chang Y."/>
            <person name="Letcher P.M."/>
            <person name="Powell M.J."/>
            <person name="Kuo A."/>
            <person name="Labutti K."/>
            <person name="Pangilinan J."/>
            <person name="Andreopoulos W."/>
            <person name="Tritt A."/>
            <person name="Riley R."/>
            <person name="Hundley H."/>
            <person name="Johnson J."/>
            <person name="Lipzen A."/>
            <person name="Barry K."/>
            <person name="Berbee M.L."/>
            <person name="Buchler N.E."/>
            <person name="Grigoriev I.V."/>
            <person name="Spatafora J.W."/>
            <person name="Stajich J.E."/>
            <person name="James T.Y."/>
        </authorList>
    </citation>
    <scope>NUCLEOTIDE SEQUENCE</scope>
    <source>
        <strain evidence="11">AG</strain>
    </source>
</reference>
<dbReference type="GO" id="GO:0006260">
    <property type="term" value="P:DNA replication"/>
    <property type="evidence" value="ECO:0007669"/>
    <property type="project" value="UniProtKB-KW"/>
</dbReference>
<dbReference type="RefSeq" id="XP_051449387.1">
    <property type="nucleotide sequence ID" value="XM_051585392.1"/>
</dbReference>
<evidence type="ECO:0000256" key="2">
    <source>
        <dbReference type="ARBA" id="ARBA00022705"/>
    </source>
</evidence>
<dbReference type="GO" id="GO:0006334">
    <property type="term" value="P:nucleosome assembly"/>
    <property type="evidence" value="ECO:0007669"/>
    <property type="project" value="TreeGrafter"/>
</dbReference>
<feature type="domain" description="Chromatin assembly factor 1 subunit Cac1-like C-terminal" evidence="10">
    <location>
        <begin position="778"/>
        <end position="829"/>
    </location>
</feature>
<sequence>MAATESMSSFQSRLSDQVPSNSSAYHSSDAKFSETARDFILWDNQFGVFALQRVGKLKLFTVDPFDMASTTGLQTEIPPNEVDMAVNVATGFQHDAMQEDTAETMNTEENDTDRITTNAETSYGHDLNQTANQLQHLQVNDVAHSKAGKTESKGVMIRDGKLVYPERKLRTNNHETVAKDLVEFRKYRAEVSASMKTDEPFSISERFHSLISLLVQDSDEAITSLSSRLNDTLCQFDAYDSDSDDPDDKQFNDALESTIKNLASRERYGVSNDVLQGLTDVPNVVPAHLSIYRWEVKDISNFPNDIKSAVEKRRRKRTEMSTIATYMFRTLTSEQQLQLLCAKRKKNSTPLPRINVTPTGLEIMFSSKENNPMTNGESMVVLDEKVKEPAEAKKKESARKVTTEEKEADIEERKKKEAEVEEKKKKREEERKKKEEEKKKKDEDRRVKDEEKKKREEEQQRKERSQLRLTSLFKTTADERPLTTVEAPSMDFQGHQAFPPFHVKEHVQMADPGAYKCSLSTDFEDVISGHRKENESKSTTGALLNEFKESFGSALRRRRGVEHNIDLRSLLGHDPSMPLATAASFDGQDLRSMLKMKFLQFREDIRPAYWGTWTKTSKKILARRPFAMDTEHLDYDHDSEAEWEPEGEGEDIKSGDEEDEDVDVADPDDAGWLVPEGYLSNDEGIGSDKEEEGVRTNTSSKKRGPVKQICIGVMFDDSSDDDDTLSAYAIHQLAATFPINPFAPIPSKHASDTADNNGASASAATDKRPTAFPVEHTPQLIDAIKGKAEGMPKLIAEVKAMQGFEDVSKRQIEATIKNIAVKEKRGSDARPIWYIKE</sequence>
<dbReference type="GO" id="GO:0006281">
    <property type="term" value="P:DNA repair"/>
    <property type="evidence" value="ECO:0007669"/>
    <property type="project" value="UniProtKB-KW"/>
</dbReference>
<dbReference type="GO" id="GO:0033186">
    <property type="term" value="C:CAF-1 complex"/>
    <property type="evidence" value="ECO:0007669"/>
    <property type="project" value="TreeGrafter"/>
</dbReference>
<dbReference type="Pfam" id="PF11600">
    <property type="entry name" value="CAF1A_acidic"/>
    <property type="match status" value="1"/>
</dbReference>
<feature type="domain" description="Chromatin assembly factor 1 subunit A dimerization" evidence="9">
    <location>
        <begin position="597"/>
        <end position="665"/>
    </location>
</feature>
<name>A0AAD5EIC6_UMBRA</name>
<dbReference type="InterPro" id="IPR021644">
    <property type="entry name" value="CAF-1_p150_acidic"/>
</dbReference>
<reference evidence="11" key="2">
    <citation type="journal article" date="2022" name="Proc. Natl. Acad. Sci. U.S.A.">
        <title>Diploid-dominant life cycles characterize the early evolution of Fungi.</title>
        <authorList>
            <person name="Amses K.R."/>
            <person name="Simmons D.R."/>
            <person name="Longcore J.E."/>
            <person name="Mondo S.J."/>
            <person name="Seto K."/>
            <person name="Jeronimo G.H."/>
            <person name="Bonds A.E."/>
            <person name="Quandt C.A."/>
            <person name="Davis W.J."/>
            <person name="Chang Y."/>
            <person name="Federici B.A."/>
            <person name="Kuo A."/>
            <person name="LaButti K."/>
            <person name="Pangilinan J."/>
            <person name="Andreopoulos W."/>
            <person name="Tritt A."/>
            <person name="Riley R."/>
            <person name="Hundley H."/>
            <person name="Johnson J."/>
            <person name="Lipzen A."/>
            <person name="Barry K."/>
            <person name="Lang B.F."/>
            <person name="Cuomo C.A."/>
            <person name="Buchler N.E."/>
            <person name="Grigoriev I.V."/>
            <person name="Spatafora J.W."/>
            <person name="Stajich J.E."/>
            <person name="James T.Y."/>
        </authorList>
    </citation>
    <scope>NUCLEOTIDE SEQUENCE</scope>
    <source>
        <strain evidence="11">AG</strain>
    </source>
</reference>
<dbReference type="GeneID" id="75910740"/>
<evidence type="ECO:0000256" key="7">
    <source>
        <dbReference type="SAM" id="MobiDB-lite"/>
    </source>
</evidence>
<keyword evidence="3" id="KW-0227">DNA damage</keyword>
<evidence type="ECO:0000259" key="8">
    <source>
        <dbReference type="Pfam" id="PF11600"/>
    </source>
</evidence>
<comment type="subcellular location">
    <subcellularLocation>
        <location evidence="1">Nucleus</location>
    </subcellularLocation>
</comment>
<keyword evidence="2" id="KW-0235">DNA replication</keyword>
<keyword evidence="12" id="KW-1185">Reference proteome</keyword>
<feature type="region of interest" description="Disordered" evidence="7">
    <location>
        <begin position="386"/>
        <end position="479"/>
    </location>
</feature>
<dbReference type="EMBL" id="MU620893">
    <property type="protein sequence ID" value="KAI8584383.1"/>
    <property type="molecule type" value="Genomic_DNA"/>
</dbReference>
<dbReference type="AlphaFoldDB" id="A0AAD5EIC6"/>
<dbReference type="PANTHER" id="PTHR15272:SF0">
    <property type="entry name" value="CHROMATIN ASSEMBLY FACTOR 1 SUBUNIT A"/>
    <property type="match status" value="1"/>
</dbReference>
<feature type="compositionally biased region" description="Basic and acidic residues" evidence="7">
    <location>
        <begin position="386"/>
        <end position="466"/>
    </location>
</feature>
<feature type="region of interest" description="Disordered" evidence="7">
    <location>
        <begin position="746"/>
        <end position="771"/>
    </location>
</feature>
<feature type="compositionally biased region" description="Polar residues" evidence="7">
    <location>
        <begin position="753"/>
        <end position="763"/>
    </location>
</feature>
<evidence type="ECO:0000259" key="9">
    <source>
        <dbReference type="Pfam" id="PF12253"/>
    </source>
</evidence>
<feature type="domain" description="Chromatin assembly factor 1 p150 subunit acidic region" evidence="8">
    <location>
        <begin position="387"/>
        <end position="507"/>
    </location>
</feature>
<gene>
    <name evidence="11" type="ORF">K450DRAFT_219596</name>
</gene>
<dbReference type="InterPro" id="IPR048800">
    <property type="entry name" value="Cac1-like_C"/>
</dbReference>
<dbReference type="Pfam" id="PF21796">
    <property type="entry name" value="Cac1_C"/>
    <property type="match status" value="1"/>
</dbReference>
<protein>
    <submittedName>
        <fullName evidence="11">Uncharacterized protein</fullName>
    </submittedName>
</protein>
<keyword evidence="6" id="KW-0539">Nucleus</keyword>